<dbReference type="Pfam" id="PF04321">
    <property type="entry name" value="RmlD_sub_bind"/>
    <property type="match status" value="1"/>
</dbReference>
<evidence type="ECO:0000256" key="5">
    <source>
        <dbReference type="ARBA" id="ARBA00021596"/>
    </source>
</evidence>
<evidence type="ECO:0000256" key="9">
    <source>
        <dbReference type="ARBA" id="ARBA00029977"/>
    </source>
</evidence>
<evidence type="ECO:0000256" key="7">
    <source>
        <dbReference type="ARBA" id="ARBA00022857"/>
    </source>
</evidence>
<dbReference type="Gene3D" id="3.40.50.720">
    <property type="entry name" value="NAD(P)-binding Rossmann-like Domain"/>
    <property type="match status" value="1"/>
</dbReference>
<dbReference type="GO" id="GO:0048269">
    <property type="term" value="C:methionine adenosyltransferase complex"/>
    <property type="evidence" value="ECO:0007669"/>
    <property type="project" value="TreeGrafter"/>
</dbReference>
<feature type="domain" description="Cysteine-rich transmembrane" evidence="15">
    <location>
        <begin position="378"/>
        <end position="430"/>
    </location>
</feature>
<dbReference type="EMBL" id="JAAMOB010000021">
    <property type="protein sequence ID" value="KAF4098398.1"/>
    <property type="molecule type" value="Genomic_DNA"/>
</dbReference>
<dbReference type="InterPro" id="IPR029903">
    <property type="entry name" value="RmlD-like-bd"/>
</dbReference>
<comment type="subcellular location">
    <subcellularLocation>
        <location evidence="1">Membrane</location>
    </subcellularLocation>
</comment>
<dbReference type="UniPathway" id="UPA00315">
    <property type="reaction ID" value="UER00080"/>
</dbReference>
<evidence type="ECO:0000313" key="17">
    <source>
        <dbReference type="Proteomes" id="UP000579812"/>
    </source>
</evidence>
<comment type="similarity">
    <text evidence="3 12">Belongs to the dTDP-4-dehydrorhamnose reductase family. MAT2B subfamily.</text>
</comment>
<dbReference type="PANTHER" id="PTHR10491:SF4">
    <property type="entry name" value="METHIONINE ADENOSYLTRANSFERASE 2 SUBUNIT BETA"/>
    <property type="match status" value="1"/>
</dbReference>
<protein>
    <recommendedName>
        <fullName evidence="5 12">Methionine adenosyltransferase 2 subunit beta</fullName>
    </recommendedName>
    <alternativeName>
        <fullName evidence="9 12">Methionine adenosyltransferase II beta</fullName>
    </alternativeName>
</protein>
<dbReference type="FunFam" id="3.40.50.720:FF:000133">
    <property type="entry name" value="Methionine adenosyltransferase 2 subunit beta"/>
    <property type="match status" value="1"/>
</dbReference>
<evidence type="ECO:0000256" key="8">
    <source>
        <dbReference type="ARBA" id="ARBA00023136"/>
    </source>
</evidence>
<dbReference type="InterPro" id="IPR005913">
    <property type="entry name" value="dTDP_dehydrorham_reduct"/>
</dbReference>
<feature type="region of interest" description="Disordered" evidence="13">
    <location>
        <begin position="316"/>
        <end position="377"/>
    </location>
</feature>
<dbReference type="GO" id="GO:0006556">
    <property type="term" value="P:S-adenosylmethionine biosynthetic process"/>
    <property type="evidence" value="ECO:0007669"/>
    <property type="project" value="UniProtKB-UniPathway"/>
</dbReference>
<evidence type="ECO:0000256" key="11">
    <source>
        <dbReference type="ARBA" id="ARBA00046786"/>
    </source>
</evidence>
<name>A0A7J6BTV3_9TELE</name>
<comment type="similarity">
    <text evidence="4">Belongs to the CYSTM1 family.</text>
</comment>
<evidence type="ECO:0000256" key="4">
    <source>
        <dbReference type="ARBA" id="ARBA00009444"/>
    </source>
</evidence>
<feature type="compositionally biased region" description="Pro residues" evidence="13">
    <location>
        <begin position="316"/>
        <end position="344"/>
    </location>
</feature>
<evidence type="ECO:0000256" key="13">
    <source>
        <dbReference type="SAM" id="MobiDB-lite"/>
    </source>
</evidence>
<evidence type="ECO:0000313" key="16">
    <source>
        <dbReference type="EMBL" id="KAF4098398.1"/>
    </source>
</evidence>
<keyword evidence="8" id="KW-0472">Membrane</keyword>
<evidence type="ECO:0000256" key="2">
    <source>
        <dbReference type="ARBA" id="ARBA00005224"/>
    </source>
</evidence>
<gene>
    <name evidence="16" type="ORF">G5714_020428</name>
</gene>
<dbReference type="GO" id="GO:0006730">
    <property type="term" value="P:one-carbon metabolic process"/>
    <property type="evidence" value="ECO:0007669"/>
    <property type="project" value="UniProtKB-KW"/>
</dbReference>
<dbReference type="AlphaFoldDB" id="A0A7J6BTV3"/>
<dbReference type="Pfam" id="PF12734">
    <property type="entry name" value="CYSTM"/>
    <property type="match status" value="1"/>
</dbReference>
<dbReference type="GO" id="GO:0048270">
    <property type="term" value="F:methionine adenosyltransferase regulator activity"/>
    <property type="evidence" value="ECO:0007669"/>
    <property type="project" value="TreeGrafter"/>
</dbReference>
<comment type="pathway">
    <text evidence="2 12">Amino-acid biosynthesis; S-adenosyl-L-methionine biosynthesis; S-adenosyl-L-methionine from L-methionine: step 1/1.</text>
</comment>
<comment type="caution">
    <text evidence="16">The sequence shown here is derived from an EMBL/GenBank/DDBJ whole genome shotgun (WGS) entry which is preliminary data.</text>
</comment>
<dbReference type="PANTHER" id="PTHR10491">
    <property type="entry name" value="DTDP-4-DEHYDRORHAMNOSE REDUCTASE"/>
    <property type="match status" value="1"/>
</dbReference>
<keyword evidence="17" id="KW-1185">Reference proteome</keyword>
<evidence type="ECO:0000256" key="1">
    <source>
        <dbReference type="ARBA" id="ARBA00004370"/>
    </source>
</evidence>
<evidence type="ECO:0000256" key="6">
    <source>
        <dbReference type="ARBA" id="ARBA00022563"/>
    </source>
</evidence>
<keyword evidence="7" id="KW-0521">NADP</keyword>
<proteinExistence type="inferred from homology"/>
<sequence length="431" mass="47688">MPGFNYGDDQDEVYTPYRRVLVTGATGLLGRAVYKEFKNNDWNVLGCGYNRARPCFLKCNLLDEDAVRGVIQGFQPHVIVHCAAERRPDVVERHTEAAMNLNVHACSTLAKEAGGIFLIYISTDYVFDGRNPPYGENDAPNPLNLYGKSKLEGEREILRHCPAGAAVLRVPILFGEVEKVEESAVTVLWDRVQEGAESCTIDHCQQRFPTYTNDVARVCRNMAERALQDQSLRGIFHYSAKEQMTKYEIACAIADAFNLPSSHLIPMTEQPAGAGAQRPQNAQLECSRLELLETNFSFKGSPLICSVQMNYEQPPPYTGPGPTAPGYPPPVAPGYPAQGYPPQPYQGYPVNTDQPNPGYPNYPPEPPGSYPVQPGYQGYPQPQYGGPVYGEPPKNTVYVVEQGRRDDSGEQACLTACWTALCCCCLWDMLT</sequence>
<accession>A0A7J6BTV3</accession>
<dbReference type="SUPFAM" id="SSF51735">
    <property type="entry name" value="NAD(P)-binding Rossmann-fold domains"/>
    <property type="match status" value="1"/>
</dbReference>
<evidence type="ECO:0000256" key="12">
    <source>
        <dbReference type="RuleBase" id="RU364081"/>
    </source>
</evidence>
<dbReference type="Proteomes" id="UP000579812">
    <property type="component" value="Unassembled WGS sequence"/>
</dbReference>
<feature type="domain" description="RmlD-like substrate binding" evidence="14">
    <location>
        <begin position="19"/>
        <end position="291"/>
    </location>
</feature>
<keyword evidence="6 12" id="KW-0554">One-carbon metabolism</keyword>
<dbReference type="CDD" id="cd05254">
    <property type="entry name" value="dTDP_HR_like_SDR_e"/>
    <property type="match status" value="1"/>
</dbReference>
<comment type="function">
    <text evidence="10">Regulatory subunit of S-adenosylmethionine synthetase 2, an enzyme that catalyzes the formation of S-adenosylmethionine from methionine and ATP. Regulates MAT2A catalytic activity by changing its kinetic properties, increasing its affinity for L-methionine. Can bind NADP (in vitro).</text>
</comment>
<evidence type="ECO:0000259" key="14">
    <source>
        <dbReference type="Pfam" id="PF04321"/>
    </source>
</evidence>
<evidence type="ECO:0000256" key="10">
    <source>
        <dbReference type="ARBA" id="ARBA00045998"/>
    </source>
</evidence>
<reference evidence="16 17" key="1">
    <citation type="submission" date="2020-04" db="EMBL/GenBank/DDBJ databases">
        <title>Chromosome-level genome assembly of a cyprinid fish Onychostoma macrolepis by integration of Nanopore Sequencing, Bionano and Hi-C technology.</title>
        <authorList>
            <person name="Wang D."/>
        </authorList>
    </citation>
    <scope>NUCLEOTIDE SEQUENCE [LARGE SCALE GENOMIC DNA]</scope>
    <source>
        <strain evidence="16">SWU-2019</strain>
        <tissue evidence="16">Muscle</tissue>
    </source>
</reference>
<dbReference type="InterPro" id="IPR036291">
    <property type="entry name" value="NAD(P)-bd_dom_sf"/>
</dbReference>
<organism evidence="16 17">
    <name type="scientific">Onychostoma macrolepis</name>
    <dbReference type="NCBI Taxonomy" id="369639"/>
    <lineage>
        <taxon>Eukaryota</taxon>
        <taxon>Metazoa</taxon>
        <taxon>Chordata</taxon>
        <taxon>Craniata</taxon>
        <taxon>Vertebrata</taxon>
        <taxon>Euteleostomi</taxon>
        <taxon>Actinopterygii</taxon>
        <taxon>Neopterygii</taxon>
        <taxon>Teleostei</taxon>
        <taxon>Ostariophysi</taxon>
        <taxon>Cypriniformes</taxon>
        <taxon>Cyprinidae</taxon>
        <taxon>Acrossocheilinae</taxon>
        <taxon>Onychostoma</taxon>
    </lineage>
</organism>
<evidence type="ECO:0000256" key="3">
    <source>
        <dbReference type="ARBA" id="ARBA00008656"/>
    </source>
</evidence>
<dbReference type="InterPro" id="IPR028144">
    <property type="entry name" value="CYSTM_dom"/>
</dbReference>
<evidence type="ECO:0000259" key="15">
    <source>
        <dbReference type="Pfam" id="PF12734"/>
    </source>
</evidence>
<feature type="compositionally biased region" description="Pro residues" evidence="13">
    <location>
        <begin position="357"/>
        <end position="369"/>
    </location>
</feature>
<comment type="subunit">
    <text evidence="11 12">Heterotrimer; composed of a catalytic MAT2A homodimer that binds one regulatory MAT2B chain. Heterohexamer; composed of a central, catalytic MAT2A homotetramer flanked on either side by a regulatory MAT2B chain. NADP binding increases the affinity for MAT2A.</text>
</comment>